<reference evidence="1 2" key="1">
    <citation type="submission" date="2015-01" db="EMBL/GenBank/DDBJ databases">
        <authorList>
            <person name="Xiang T."/>
            <person name="Song Y."/>
            <person name="Huang L."/>
            <person name="Wang B."/>
            <person name="Wu P."/>
        </authorList>
    </citation>
    <scope>NUCLEOTIDE SEQUENCE [LARGE SCALE GENOMIC DNA]</scope>
    <source>
        <strain evidence="1 2">CcD38</strain>
    </source>
</reference>
<keyword evidence="2" id="KW-1185">Reference proteome</keyword>
<organism evidence="1 2">
    <name type="scientific">Capnocytophaga canis</name>
    <dbReference type="NCBI Taxonomy" id="1848903"/>
    <lineage>
        <taxon>Bacteria</taxon>
        <taxon>Pseudomonadati</taxon>
        <taxon>Bacteroidota</taxon>
        <taxon>Flavobacteriia</taxon>
        <taxon>Flavobacteriales</taxon>
        <taxon>Flavobacteriaceae</taxon>
        <taxon>Capnocytophaga</taxon>
    </lineage>
</organism>
<dbReference type="Gene3D" id="2.60.40.1120">
    <property type="entry name" value="Carboxypeptidase-like, regulatory domain"/>
    <property type="match status" value="1"/>
</dbReference>
<dbReference type="Pfam" id="PF18939">
    <property type="entry name" value="DUF5686"/>
    <property type="match status" value="1"/>
</dbReference>
<dbReference type="RefSeq" id="WP_042344270.1">
    <property type="nucleotide sequence ID" value="NZ_CDOI01000144.1"/>
</dbReference>
<dbReference type="Proteomes" id="UP000045051">
    <property type="component" value="Unassembled WGS sequence"/>
</dbReference>
<protein>
    <recommendedName>
        <fullName evidence="3">Carboxypeptidase-like regulatory domain-containing protein</fullName>
    </recommendedName>
</protein>
<gene>
    <name evidence="1" type="ORF">CCAND38_330010</name>
</gene>
<proteinExistence type="predicted"/>
<dbReference type="Pfam" id="PF13715">
    <property type="entry name" value="CarbopepD_reg_2"/>
    <property type="match status" value="1"/>
</dbReference>
<evidence type="ECO:0000313" key="2">
    <source>
        <dbReference type="Proteomes" id="UP000045051"/>
    </source>
</evidence>
<dbReference type="InterPro" id="IPR008969">
    <property type="entry name" value="CarboxyPept-like_regulatory"/>
</dbReference>
<sequence>MRQLLTSILLGIFAYSFGQIQGTVTDQNQQPIPFVSVYIENGTKGTTSNEKGMYLLNTTDKNPTVVFQSLGYKTERRTIQIDKTPYILNISLSEESYLLSEVTVSSKENPANGIIRNAIKHKTRNSEKTDRFEADFYSKGFLKLMNVPKKILGQEVGDMGGNIDTITRSGIVYQSETISKIKFEKPRQIKEHIIASKVAGNSNGFSFNTAASANFDFYDNYMNFDAKMISPIADNAFSYYRYQLESTFYDDQKRLVNKIKLIPRRDKEPVFEGYIYILEDLWAIYAVEVTAKGYRMNNPAISELHIVQNFGFNETYGLWTKNLQRFDLKAKIFMVSLEGTFSYVYNNYQFKDSFSKNEFKGEVRRFEQNSNKKDSIFWQKNRQIPLTEAEIVNYRKKDSVETVRTSDKYIDSVETKNNKFGFFDIFTGYSYRKTSKRYRFGYDGFIDPGSMGFNTVQGYFLGTGFYFSRWNKEKTNSTNIGVDFQYSFAEKKLRTAGYFTHLFNRINYPRLSVRGGSEIHQFNRSQPISGLVNEVMTLFFRDNYMKLYHEEFLYLGYGQNLTPETYIDGSLRFSNRSPLKNNTNYSFSKKNKPYLSNNPLLPLSDEPSFEPHYTLSASIYARFRFNRTYTSFPDRRIYNENDRYPEIVLGMKNVLSASKKSYQYQQLHARVDYEPSFDNKGDMFLCLNGGLFFNAKHISFVDYKHFNGNLTHLQVEEDPNASFYLLPYYSHSTNEAYAEFHARHRFRGYISNKLPLFNKLQWHFVTGFHQLHREGKRPYTEFTIGLENVGWGKIRPLRVDYVRSFDGNKAVNGVMFGIKLFD</sequence>
<dbReference type="SUPFAM" id="SSF49464">
    <property type="entry name" value="Carboxypeptidase regulatory domain-like"/>
    <property type="match status" value="1"/>
</dbReference>
<evidence type="ECO:0000313" key="1">
    <source>
        <dbReference type="EMBL" id="CEN46254.1"/>
    </source>
</evidence>
<evidence type="ECO:0008006" key="3">
    <source>
        <dbReference type="Google" id="ProtNLM"/>
    </source>
</evidence>
<dbReference type="InterPro" id="IPR043741">
    <property type="entry name" value="DUF5686"/>
</dbReference>
<name>A0A0B7I6C8_9FLAO</name>
<dbReference type="AlphaFoldDB" id="A0A0B7I6C8"/>
<accession>A0A0B7I6C8</accession>
<dbReference type="EMBL" id="CDOI01000144">
    <property type="protein sequence ID" value="CEN46254.1"/>
    <property type="molecule type" value="Genomic_DNA"/>
</dbReference>